<keyword evidence="4" id="KW-1133">Transmembrane helix</keyword>
<dbReference type="EMBL" id="HBNS01046420">
    <property type="protein sequence ID" value="CAE4646887.1"/>
    <property type="molecule type" value="Transcribed_RNA"/>
</dbReference>
<dbReference type="PANTHER" id="PTHR46376">
    <property type="entry name" value="LEUCINE-ZIPPER-LIKE TRANSCRIPTIONAL REGULATOR 1"/>
    <property type="match status" value="1"/>
</dbReference>
<dbReference type="PANTHER" id="PTHR46376:SF1">
    <property type="entry name" value="LEUCINE-ZIPPER-LIKE TRANSCRIPTIONAL REGULATOR 1"/>
    <property type="match status" value="1"/>
</dbReference>
<dbReference type="AlphaFoldDB" id="A0A7S4VS83"/>
<dbReference type="InterPro" id="IPR051568">
    <property type="entry name" value="LZTR1/Attractin"/>
</dbReference>
<dbReference type="InterPro" id="IPR015915">
    <property type="entry name" value="Kelch-typ_b-propeller"/>
</dbReference>
<dbReference type="SUPFAM" id="SSF117281">
    <property type="entry name" value="Kelch motif"/>
    <property type="match status" value="1"/>
</dbReference>
<feature type="region of interest" description="Disordered" evidence="3">
    <location>
        <begin position="210"/>
        <end position="233"/>
    </location>
</feature>
<sequence length="496" mass="54835">MFNMSESSYSNNNKAAPLSGWSTVETSLASSSPPHQRSLHTAATSNHYCYIFGGYDGTSRVNDFYAYNFLTKTWSQIHPSNPTFPVVGGNNNGTGTPPSPRDRHVSIVHDNTFYVFGGFDGTSRVNDFYAFDLSSYHNASSPSTNNANSCQYWRKIRPSQHNTPPSPRHSHSAVVYKDCMYIFGGYDGSYRSDFQSFNFRTRRWNVVQPQHQNNNSTTATAAASTTSTGGRPPRARYRATCVVIKQYMILYGGHDGTRHLNDVHVFDFEHVCWSSLLINPPHPTSSSSSSTSRSMDVVTMPIPRDSHVAVVWNDTMFVFGGSTGSAMNDLYELKLEGLSGGSGTSLAVAATGGTAASSSSHGRRQVEEEDVYMNDDIGHHQVIDLEETHGSTTITDLGIDDDDGVVLGISTPLVARWRQIKTSPTAMAGHRFCHVGVVYDDAMFVFGAFLIRGESIYFILLFITLMLLFYCHVSVFIVECICNFLNSYFSLPPLSW</sequence>
<evidence type="ECO:0000256" key="2">
    <source>
        <dbReference type="ARBA" id="ARBA00022737"/>
    </source>
</evidence>
<reference evidence="5" key="1">
    <citation type="submission" date="2021-01" db="EMBL/GenBank/DDBJ databases">
        <authorList>
            <person name="Corre E."/>
            <person name="Pelletier E."/>
            <person name="Niang G."/>
            <person name="Scheremetjew M."/>
            <person name="Finn R."/>
            <person name="Kale V."/>
            <person name="Holt S."/>
            <person name="Cochrane G."/>
            <person name="Meng A."/>
            <person name="Brown T."/>
            <person name="Cohen L."/>
        </authorList>
    </citation>
    <scope>NUCLEOTIDE SEQUENCE</scope>
    <source>
        <strain evidence="5">GSO104</strain>
    </source>
</reference>
<dbReference type="InterPro" id="IPR006652">
    <property type="entry name" value="Kelch_1"/>
</dbReference>
<evidence type="ECO:0000256" key="3">
    <source>
        <dbReference type="SAM" id="MobiDB-lite"/>
    </source>
</evidence>
<dbReference type="Gene3D" id="2.120.10.80">
    <property type="entry name" value="Kelch-type beta propeller"/>
    <property type="match status" value="3"/>
</dbReference>
<proteinExistence type="predicted"/>
<name>A0A7S4VS83_9STRA</name>
<keyword evidence="4" id="KW-0812">Transmembrane</keyword>
<organism evidence="5">
    <name type="scientific">Ditylum brightwellii</name>
    <dbReference type="NCBI Taxonomy" id="49249"/>
    <lineage>
        <taxon>Eukaryota</taxon>
        <taxon>Sar</taxon>
        <taxon>Stramenopiles</taxon>
        <taxon>Ochrophyta</taxon>
        <taxon>Bacillariophyta</taxon>
        <taxon>Mediophyceae</taxon>
        <taxon>Lithodesmiophycidae</taxon>
        <taxon>Lithodesmiales</taxon>
        <taxon>Lithodesmiaceae</taxon>
        <taxon>Ditylum</taxon>
    </lineage>
</organism>
<keyword evidence="1" id="KW-0880">Kelch repeat</keyword>
<keyword evidence="2" id="KW-0677">Repeat</keyword>
<dbReference type="Pfam" id="PF24681">
    <property type="entry name" value="Kelch_KLHDC2_KLHL20_DRC7"/>
    <property type="match status" value="1"/>
</dbReference>
<feature type="compositionally biased region" description="Low complexity" evidence="3">
    <location>
        <begin position="213"/>
        <end position="228"/>
    </location>
</feature>
<dbReference type="GO" id="GO:0005794">
    <property type="term" value="C:Golgi apparatus"/>
    <property type="evidence" value="ECO:0007669"/>
    <property type="project" value="TreeGrafter"/>
</dbReference>
<evidence type="ECO:0000313" key="5">
    <source>
        <dbReference type="EMBL" id="CAE4646887.1"/>
    </source>
</evidence>
<accession>A0A7S4VS83</accession>
<keyword evidence="4" id="KW-0472">Membrane</keyword>
<feature type="transmembrane region" description="Helical" evidence="4">
    <location>
        <begin position="456"/>
        <end position="478"/>
    </location>
</feature>
<protein>
    <submittedName>
        <fullName evidence="5">Uncharacterized protein</fullName>
    </submittedName>
</protein>
<evidence type="ECO:0000256" key="4">
    <source>
        <dbReference type="SAM" id="Phobius"/>
    </source>
</evidence>
<dbReference type="Pfam" id="PF01344">
    <property type="entry name" value="Kelch_1"/>
    <property type="match status" value="2"/>
</dbReference>
<gene>
    <name evidence="5" type="ORF">DBRI00130_LOCUS35886</name>
</gene>
<evidence type="ECO:0000256" key="1">
    <source>
        <dbReference type="ARBA" id="ARBA00022441"/>
    </source>
</evidence>